<dbReference type="PANTHER" id="PTHR12561:SF3">
    <property type="entry name" value="LIPOYLTRANSFERASE 1, MITOCHONDRIAL"/>
    <property type="match status" value="1"/>
</dbReference>
<sequence length="266" mass="30222">MSILLMWYNGPSVVIGRHQNPWVECSVNFCEANGISIARRNSGGGTVYHDFGTASKLGKNNAYHHCTVLVDADETQLHQALHRDLESVKSKATSSLRAKVINLNSVCSDVDIIKVIDAVKDYFKQLYEVTPENILCIHPSEDKCPGIKKIQEELKSWEWQFGRTPQFSITKSFPVSFPLFDSETKKHVFNVVIHMIVVKGRIQSINFEPKVLKNESYETLNRSIVNSCLSPKILDTCSKWVLDCDDKIVCEFVQYCISDMILDIFQ</sequence>
<proteinExistence type="inferred from homology"/>
<dbReference type="Gene3D" id="3.30.930.10">
    <property type="entry name" value="Bira Bifunctional Protein, Domain 2"/>
    <property type="match status" value="2"/>
</dbReference>
<dbReference type="GO" id="GO:0017118">
    <property type="term" value="F:lipoyltransferase activity"/>
    <property type="evidence" value="ECO:0007669"/>
    <property type="project" value="TreeGrafter"/>
</dbReference>
<protein>
    <submittedName>
        <fullName evidence="4">Lipoyltransferase 1, mitochondrial</fullName>
    </submittedName>
</protein>
<dbReference type="PANTHER" id="PTHR12561">
    <property type="entry name" value="LIPOATE-PROTEIN LIGASE"/>
    <property type="match status" value="1"/>
</dbReference>
<dbReference type="Proteomes" id="UP000887013">
    <property type="component" value="Unassembled WGS sequence"/>
</dbReference>
<evidence type="ECO:0000313" key="5">
    <source>
        <dbReference type="Proteomes" id="UP000887013"/>
    </source>
</evidence>
<evidence type="ECO:0000256" key="1">
    <source>
        <dbReference type="ARBA" id="ARBA00005085"/>
    </source>
</evidence>
<organism evidence="4 5">
    <name type="scientific">Nephila pilipes</name>
    <name type="common">Giant wood spider</name>
    <name type="synonym">Nephila maculata</name>
    <dbReference type="NCBI Taxonomy" id="299642"/>
    <lineage>
        <taxon>Eukaryota</taxon>
        <taxon>Metazoa</taxon>
        <taxon>Ecdysozoa</taxon>
        <taxon>Arthropoda</taxon>
        <taxon>Chelicerata</taxon>
        <taxon>Arachnida</taxon>
        <taxon>Araneae</taxon>
        <taxon>Araneomorphae</taxon>
        <taxon>Entelegynae</taxon>
        <taxon>Araneoidea</taxon>
        <taxon>Nephilidae</taxon>
        <taxon>Nephila</taxon>
    </lineage>
</organism>
<dbReference type="SUPFAM" id="SSF55681">
    <property type="entry name" value="Class II aaRS and biotin synthetases"/>
    <property type="match status" value="1"/>
</dbReference>
<dbReference type="InterPro" id="IPR004562">
    <property type="entry name" value="LipoylTrfase_LipoateP_Ligase"/>
</dbReference>
<dbReference type="InterPro" id="IPR004143">
    <property type="entry name" value="BPL_LPL_catalytic"/>
</dbReference>
<dbReference type="GO" id="GO:0005737">
    <property type="term" value="C:cytoplasm"/>
    <property type="evidence" value="ECO:0007669"/>
    <property type="project" value="TreeGrafter"/>
</dbReference>
<dbReference type="PROSITE" id="PS51733">
    <property type="entry name" value="BPL_LPL_CATALYTIC"/>
    <property type="match status" value="1"/>
</dbReference>
<reference evidence="4" key="1">
    <citation type="submission" date="2020-08" db="EMBL/GenBank/DDBJ databases">
        <title>Multicomponent nature underlies the extraordinary mechanical properties of spider dragline silk.</title>
        <authorList>
            <person name="Kono N."/>
            <person name="Nakamura H."/>
            <person name="Mori M."/>
            <person name="Yoshida Y."/>
            <person name="Ohtoshi R."/>
            <person name="Malay A.D."/>
            <person name="Moran D.A.P."/>
            <person name="Tomita M."/>
            <person name="Numata K."/>
            <person name="Arakawa K."/>
        </authorList>
    </citation>
    <scope>NUCLEOTIDE SEQUENCE</scope>
</reference>
<dbReference type="EMBL" id="BMAW01061365">
    <property type="protein sequence ID" value="GFT30850.1"/>
    <property type="molecule type" value="Genomic_DNA"/>
</dbReference>
<dbReference type="InterPro" id="IPR045864">
    <property type="entry name" value="aa-tRNA-synth_II/BPL/LPL"/>
</dbReference>
<evidence type="ECO:0000259" key="3">
    <source>
        <dbReference type="PROSITE" id="PS51733"/>
    </source>
</evidence>
<gene>
    <name evidence="4" type="primary">LIPT1</name>
    <name evidence="4" type="ORF">NPIL_358481</name>
</gene>
<evidence type="ECO:0000256" key="2">
    <source>
        <dbReference type="ARBA" id="ARBA00008242"/>
    </source>
</evidence>
<dbReference type="Gene3D" id="3.30.390.50">
    <property type="entry name" value="CO dehydrogenase flavoprotein, C-terminal domain"/>
    <property type="match status" value="1"/>
</dbReference>
<dbReference type="OrthoDB" id="201621at2759"/>
<dbReference type="GO" id="GO:0009249">
    <property type="term" value="P:protein lipoylation"/>
    <property type="evidence" value="ECO:0007669"/>
    <property type="project" value="InterPro"/>
</dbReference>
<comment type="similarity">
    <text evidence="2">Belongs to the LplA family.</text>
</comment>
<accession>A0A8X6NRG1</accession>
<name>A0A8X6NRG1_NEPPI</name>
<dbReference type="AlphaFoldDB" id="A0A8X6NRG1"/>
<keyword evidence="5" id="KW-1185">Reference proteome</keyword>
<feature type="domain" description="BPL/LPL catalytic" evidence="3">
    <location>
        <begin position="1"/>
        <end position="188"/>
    </location>
</feature>
<dbReference type="Pfam" id="PF21948">
    <property type="entry name" value="LplA-B_cat"/>
    <property type="match status" value="1"/>
</dbReference>
<comment type="pathway">
    <text evidence="1">Protein modification; protein lipoylation via exogenous pathway; protein N(6)-(lipoyl)lysine from lipoate: step 2/2.</text>
</comment>
<evidence type="ECO:0000313" key="4">
    <source>
        <dbReference type="EMBL" id="GFT30850.1"/>
    </source>
</evidence>
<comment type="caution">
    <text evidence="4">The sequence shown here is derived from an EMBL/GenBank/DDBJ whole genome shotgun (WGS) entry which is preliminary data.</text>
</comment>